<reference evidence="1 2" key="1">
    <citation type="journal article" date="2006" name="Int. J. Syst. Evol. Microbiol.">
        <title>Myroides pelagicus sp. nov., isolated from seawater in Thailand.</title>
        <authorList>
            <person name="Yoon J."/>
            <person name="Maneerat S."/>
            <person name="Kawai F."/>
            <person name="Yokota A."/>
        </authorList>
    </citation>
    <scope>NUCLEOTIDE SEQUENCE [LARGE SCALE GENOMIC DNA]</scope>
    <source>
        <strain evidence="1 2">SM1T</strain>
    </source>
</reference>
<protein>
    <submittedName>
        <fullName evidence="1">Uncharacterized protein</fullName>
    </submittedName>
</protein>
<dbReference type="OrthoDB" id="9853556at2"/>
<name>A0A7K1GLA2_9FLAO</name>
<dbReference type="RefSeq" id="WP_155035626.1">
    <property type="nucleotide sequence ID" value="NZ_JAYMMG010000043.1"/>
</dbReference>
<evidence type="ECO:0000313" key="1">
    <source>
        <dbReference type="EMBL" id="MTH29631.1"/>
    </source>
</evidence>
<gene>
    <name evidence="1" type="ORF">GJV77_06830</name>
</gene>
<dbReference type="EMBL" id="WMJY01000011">
    <property type="protein sequence ID" value="MTH29631.1"/>
    <property type="molecule type" value="Genomic_DNA"/>
</dbReference>
<keyword evidence="2" id="KW-1185">Reference proteome</keyword>
<proteinExistence type="predicted"/>
<comment type="caution">
    <text evidence="1">The sequence shown here is derived from an EMBL/GenBank/DDBJ whole genome shotgun (WGS) entry which is preliminary data.</text>
</comment>
<dbReference type="Proteomes" id="UP000488936">
    <property type="component" value="Unassembled WGS sequence"/>
</dbReference>
<sequence>MRTRLLLTMALLFLGGILQAKVVIATGSTINKIEYTEHKVFNKDSKFYVLFVDTEGETNVDGWDARNMALSEFRRFTSCKIVNEKSEADFIVELQVYKYSKTKRHAKMTFKDAKTNQIVYETKWQKGSPSVFNGNSGTRQAIGYSLKKDFLLKYTDFNL</sequence>
<organism evidence="1 2">
    <name type="scientific">Myroides pelagicus</name>
    <dbReference type="NCBI Taxonomy" id="270914"/>
    <lineage>
        <taxon>Bacteria</taxon>
        <taxon>Pseudomonadati</taxon>
        <taxon>Bacteroidota</taxon>
        <taxon>Flavobacteriia</taxon>
        <taxon>Flavobacteriales</taxon>
        <taxon>Flavobacteriaceae</taxon>
        <taxon>Myroides</taxon>
    </lineage>
</organism>
<evidence type="ECO:0000313" key="2">
    <source>
        <dbReference type="Proteomes" id="UP000488936"/>
    </source>
</evidence>
<dbReference type="AlphaFoldDB" id="A0A7K1GLA2"/>
<accession>A0A7K1GLA2</accession>